<comment type="caution">
    <text evidence="1">The sequence shown here is derived from an EMBL/GenBank/DDBJ whole genome shotgun (WGS) entry which is preliminary data.</text>
</comment>
<accession>A0A5J4YQY8</accession>
<dbReference type="EMBL" id="VRMN01000006">
    <property type="protein sequence ID" value="KAA8493879.1"/>
    <property type="molecule type" value="Genomic_DNA"/>
</dbReference>
<sequence length="390" mass="43737">MTRTPFDADTLEASLDLARRAPNLTPRTKLAFVVRMAQQARKHRVQLHSRILMQSLILAKSCRKVNVVVATSRVMLQQQKQALHKLRDRLNATAPASANLHDAPVELLAGRDVLDAVVFDAHLRFFLCHHQTAVAAELWSELWMPGLAASNNAQMDPSILENGAWVCAKTGNATEAERVAQLDQNLGYTLHECELRQYVRAGLSAKKADEPFDELLLTMGDEVLTARDVVLCSDERIRVRFLRFLYQTLHTCASDGRLPVHVKPPLFAPRDAFQCAQHLFARWKTTDSVISSCMVYLTSRAGCLSMAMRVALASHEQAPPLNGNASRVPYGMLHAFAYEALVEQCLEQHRIGLAFDLIFAQEDENFLNARRTAHMMTPYLKTLGRLGRLD</sequence>
<dbReference type="OrthoDB" id="185373at2759"/>
<dbReference type="Proteomes" id="UP000324585">
    <property type="component" value="Unassembled WGS sequence"/>
</dbReference>
<evidence type="ECO:0000313" key="2">
    <source>
        <dbReference type="Proteomes" id="UP000324585"/>
    </source>
</evidence>
<reference evidence="2" key="1">
    <citation type="journal article" date="2019" name="Nat. Commun.">
        <title>Expansion of phycobilisome linker gene families in mesophilic red algae.</title>
        <authorList>
            <person name="Lee J."/>
            <person name="Kim D."/>
            <person name="Bhattacharya D."/>
            <person name="Yoon H.S."/>
        </authorList>
    </citation>
    <scope>NUCLEOTIDE SEQUENCE [LARGE SCALE GENOMIC DNA]</scope>
    <source>
        <strain evidence="2">CCMP 1328</strain>
    </source>
</reference>
<dbReference type="AlphaFoldDB" id="A0A5J4YQY8"/>
<gene>
    <name evidence="1" type="ORF">FVE85_5016</name>
</gene>
<evidence type="ECO:0000313" key="1">
    <source>
        <dbReference type="EMBL" id="KAA8493879.1"/>
    </source>
</evidence>
<keyword evidence="2" id="KW-1185">Reference proteome</keyword>
<organism evidence="1 2">
    <name type="scientific">Porphyridium purpureum</name>
    <name type="common">Red alga</name>
    <name type="synonym">Porphyridium cruentum</name>
    <dbReference type="NCBI Taxonomy" id="35688"/>
    <lineage>
        <taxon>Eukaryota</taxon>
        <taxon>Rhodophyta</taxon>
        <taxon>Bangiophyceae</taxon>
        <taxon>Porphyridiales</taxon>
        <taxon>Porphyridiaceae</taxon>
        <taxon>Porphyridium</taxon>
    </lineage>
</organism>
<name>A0A5J4YQY8_PORPP</name>
<protein>
    <submittedName>
        <fullName evidence="1">Uncharacterized protein</fullName>
    </submittedName>
</protein>
<proteinExistence type="predicted"/>